<dbReference type="GO" id="GO:0048038">
    <property type="term" value="F:quinone binding"/>
    <property type="evidence" value="ECO:0007669"/>
    <property type="project" value="TreeGrafter"/>
</dbReference>
<dbReference type="Proteomes" id="UP000008142">
    <property type="component" value="Unassembled WGS sequence"/>
</dbReference>
<dbReference type="PANTHER" id="PTHR42760">
    <property type="entry name" value="SHORT-CHAIN DEHYDROGENASES/REDUCTASES FAMILY MEMBER"/>
    <property type="match status" value="1"/>
</dbReference>
<evidence type="ECO:0000256" key="1">
    <source>
        <dbReference type="ARBA" id="ARBA00006484"/>
    </source>
</evidence>
<reference evidence="6" key="2">
    <citation type="submission" date="2021-01" db="EMBL/GenBank/DDBJ databases">
        <title>Chromosome-level genome assembly of a human fungal pathogen reveals clustering of transcriptionally co-regulated genes.</title>
        <authorList>
            <person name="Voorhies M."/>
            <person name="Cohen S."/>
            <person name="Shea T.P."/>
            <person name="Petrus S."/>
            <person name="Munoz J.F."/>
            <person name="Poplawski S."/>
            <person name="Goldman W.E."/>
            <person name="Michael T."/>
            <person name="Cuomo C.A."/>
            <person name="Sil A."/>
            <person name="Beyhan S."/>
        </authorList>
    </citation>
    <scope>NUCLEOTIDE SEQUENCE</scope>
    <source>
        <strain evidence="6">H88</strain>
    </source>
</reference>
<dbReference type="OrthoDB" id="47007at2759"/>
<evidence type="ECO:0000313" key="7">
    <source>
        <dbReference type="Proteomes" id="UP000008142"/>
    </source>
</evidence>
<evidence type="ECO:0000313" key="5">
    <source>
        <dbReference type="EMBL" id="EGC50027.1"/>
    </source>
</evidence>
<dbReference type="EMBL" id="CP069103">
    <property type="protein sequence ID" value="QSS50773.1"/>
    <property type="molecule type" value="Genomic_DNA"/>
</dbReference>
<dbReference type="SUPFAM" id="SSF51735">
    <property type="entry name" value="NAD(P)-binding Rossmann-fold domains"/>
    <property type="match status" value="1"/>
</dbReference>
<dbReference type="GO" id="GO:0006633">
    <property type="term" value="P:fatty acid biosynthetic process"/>
    <property type="evidence" value="ECO:0007669"/>
    <property type="project" value="TreeGrafter"/>
</dbReference>
<comment type="similarity">
    <text evidence="1 4">Belongs to the short-chain dehydrogenases/reductases (SDR) family.</text>
</comment>
<gene>
    <name evidence="5" type="ORF">HCEG_09242</name>
    <name evidence="6" type="ORF">I7I53_05912</name>
</gene>
<dbReference type="PANTHER" id="PTHR42760:SF133">
    <property type="entry name" value="3-OXOACYL-[ACYL-CARRIER-PROTEIN] REDUCTASE"/>
    <property type="match status" value="1"/>
</dbReference>
<dbReference type="VEuPathDB" id="FungiDB:I7I53_05912"/>
<organism evidence="7">
    <name type="scientific">Ajellomyces capsulatus (strain H88)</name>
    <name type="common">Darling's disease fungus</name>
    <name type="synonym">Histoplasma capsulatum</name>
    <dbReference type="NCBI Taxonomy" id="544711"/>
    <lineage>
        <taxon>Eukaryota</taxon>
        <taxon>Fungi</taxon>
        <taxon>Dikarya</taxon>
        <taxon>Ascomycota</taxon>
        <taxon>Pezizomycotina</taxon>
        <taxon>Eurotiomycetes</taxon>
        <taxon>Eurotiomycetidae</taxon>
        <taxon>Onygenales</taxon>
        <taxon>Ajellomycetaceae</taxon>
        <taxon>Histoplasma</taxon>
    </lineage>
</organism>
<dbReference type="InterPro" id="IPR002347">
    <property type="entry name" value="SDR_fam"/>
</dbReference>
<dbReference type="Gene3D" id="3.40.50.720">
    <property type="entry name" value="NAD(P)-binding Rossmann-like Domain"/>
    <property type="match status" value="1"/>
</dbReference>
<reference evidence="7" key="1">
    <citation type="submission" date="2008-07" db="EMBL/GenBank/DDBJ databases">
        <title>Annotation of Ajellomyces capsulatus strain H88.</title>
        <authorList>
            <person name="Champion M."/>
            <person name="Cuomo C."/>
            <person name="Ma L.-J."/>
            <person name="Henn M.R."/>
            <person name="Sil A."/>
            <person name="Goldman B."/>
            <person name="Young S.K."/>
            <person name="Kodira C.D."/>
            <person name="Zeng Q."/>
            <person name="Koehrsen M."/>
            <person name="Alvarado L."/>
            <person name="Berlin A."/>
            <person name="Borenstein D."/>
            <person name="Chen Z."/>
            <person name="Engels R."/>
            <person name="Freedman E."/>
            <person name="Gellesch M."/>
            <person name="Goldberg J."/>
            <person name="Griggs A."/>
            <person name="Gujja S."/>
            <person name="Heiman D."/>
            <person name="Hepburn T."/>
            <person name="Howarth C."/>
            <person name="Jen D."/>
            <person name="Larson L."/>
            <person name="Lewis B."/>
            <person name="Mehta T."/>
            <person name="Park D."/>
            <person name="Pearson M."/>
            <person name="Roberts A."/>
            <person name="Saif S."/>
            <person name="Shea T."/>
            <person name="Shenoy N."/>
            <person name="Sisk P."/>
            <person name="Stolte C."/>
            <person name="Sykes S."/>
            <person name="Walk T."/>
            <person name="White J."/>
            <person name="Yandava C."/>
            <person name="Klein B."/>
            <person name="McEwen J.G."/>
            <person name="Puccia R."/>
            <person name="Goldman G.H."/>
            <person name="Felipe M.S."/>
            <person name="Nino-Vega G."/>
            <person name="San-Blas G."/>
            <person name="Taylor J."/>
            <person name="Mendoza L."/>
            <person name="Galagan J."/>
            <person name="Nusbaum C."/>
            <person name="Birren B."/>
        </authorList>
    </citation>
    <scope>NUCLEOTIDE SEQUENCE [LARGE SCALE GENOMIC DNA]</scope>
    <source>
        <strain evidence="7">H88</strain>
    </source>
</reference>
<dbReference type="AlphaFoldDB" id="F0UVV0"/>
<dbReference type="Proteomes" id="UP000663419">
    <property type="component" value="Chromosome 2"/>
</dbReference>
<dbReference type="PRINTS" id="PR00081">
    <property type="entry name" value="GDHRDH"/>
</dbReference>
<evidence type="ECO:0000313" key="6">
    <source>
        <dbReference type="EMBL" id="QSS50773.1"/>
    </source>
</evidence>
<proteinExistence type="inferred from homology"/>
<accession>F0UVV0</accession>
<dbReference type="Pfam" id="PF13561">
    <property type="entry name" value="adh_short_C2"/>
    <property type="match status" value="1"/>
</dbReference>
<dbReference type="STRING" id="544711.F0UVV0"/>
<dbReference type="OMA" id="TCMITGG"/>
<keyword evidence="3" id="KW-0560">Oxidoreductase</keyword>
<dbReference type="PRINTS" id="PR00080">
    <property type="entry name" value="SDRFAMILY"/>
</dbReference>
<dbReference type="GO" id="GO:0016616">
    <property type="term" value="F:oxidoreductase activity, acting on the CH-OH group of donors, NAD or NADP as acceptor"/>
    <property type="evidence" value="ECO:0007669"/>
    <property type="project" value="TreeGrafter"/>
</dbReference>
<protein>
    <submittedName>
        <fullName evidence="5">3-oxoacyl-acyl carrier protein reductase</fullName>
    </submittedName>
</protein>
<dbReference type="EMBL" id="DS990644">
    <property type="protein sequence ID" value="EGC50027.1"/>
    <property type="molecule type" value="Genomic_DNA"/>
</dbReference>
<keyword evidence="2" id="KW-0521">NADP</keyword>
<sequence>MLPGISRLPSRLQPRGVVSNGFLDPQTRAVTCSLHTQRRHAIARGWLVGPTYCLLRQPQLSRSFSTSRDRVSVSNLSHRISKQLPYQPPLNGLTCMVTGGSSGIGFAIAERFLREGAEKVILVGRSKKRLRDAVRGLEGDFPLASNDNLPQNDSWDIHDTAESATQPVQSIEYDNVIHDQPREVGIATAKDCEISHVGQHFTLAVGDVGNPAFWGDEIKKLMDTVDILINAAGISYTSLLPLAKNEDITAMIHTNLQGTIFACRTMARRAMRSHSRQKFTNANGDNTSFTKCIINISSLHATKGGVGAATYASTKAGVVALTRAIVAESAGARQWARLRANVIVPGYIETKMVDDLKATVSEQALQAIPLQRFGRVEEVADAAVFLATNQYANNCVLNLDGGLSAV</sequence>
<name>F0UVV0_AJEC8</name>
<evidence type="ECO:0000256" key="2">
    <source>
        <dbReference type="ARBA" id="ARBA00022857"/>
    </source>
</evidence>
<dbReference type="InterPro" id="IPR036291">
    <property type="entry name" value="NAD(P)-bd_dom_sf"/>
</dbReference>
<evidence type="ECO:0000256" key="4">
    <source>
        <dbReference type="RuleBase" id="RU000363"/>
    </source>
</evidence>
<dbReference type="HOGENOM" id="CLU_010194_1_3_1"/>
<evidence type="ECO:0000256" key="3">
    <source>
        <dbReference type="ARBA" id="ARBA00023002"/>
    </source>
</evidence>
<dbReference type="Pfam" id="PF00106">
    <property type="entry name" value="adh_short"/>
    <property type="match status" value="1"/>
</dbReference>